<organism evidence="5 6">
    <name type="scientific">Novipirellula herctigrandis</name>
    <dbReference type="NCBI Taxonomy" id="2527986"/>
    <lineage>
        <taxon>Bacteria</taxon>
        <taxon>Pseudomonadati</taxon>
        <taxon>Planctomycetota</taxon>
        <taxon>Planctomycetia</taxon>
        <taxon>Pirellulales</taxon>
        <taxon>Pirellulaceae</taxon>
        <taxon>Novipirellula</taxon>
    </lineage>
</organism>
<dbReference type="GO" id="GO:0008233">
    <property type="term" value="F:peptidase activity"/>
    <property type="evidence" value="ECO:0007669"/>
    <property type="project" value="UniProtKB-KW"/>
</dbReference>
<dbReference type="Proteomes" id="UP000315010">
    <property type="component" value="Unassembled WGS sequence"/>
</dbReference>
<keyword evidence="5" id="KW-0378">Hydrolase</keyword>
<evidence type="ECO:0000313" key="5">
    <source>
        <dbReference type="EMBL" id="TWT81032.1"/>
    </source>
</evidence>
<dbReference type="GO" id="GO:0016798">
    <property type="term" value="F:hydrolase activity, acting on glycosyl bonds"/>
    <property type="evidence" value="ECO:0007669"/>
    <property type="project" value="UniProtKB-KW"/>
</dbReference>
<dbReference type="GO" id="GO:0006508">
    <property type="term" value="P:proteolysis"/>
    <property type="evidence" value="ECO:0007669"/>
    <property type="project" value="UniProtKB-KW"/>
</dbReference>
<protein>
    <submittedName>
        <fullName evidence="5">Putative cysteine protease YraA</fullName>
        <ecNumber evidence="5">3.2.-.-</ecNumber>
    </submittedName>
</protein>
<proteinExistence type="inferred from homology"/>
<dbReference type="InterPro" id="IPR029062">
    <property type="entry name" value="Class_I_gatase-like"/>
</dbReference>
<dbReference type="SUPFAM" id="SSF52317">
    <property type="entry name" value="Class I glutamine amidotransferase-like"/>
    <property type="match status" value="1"/>
</dbReference>
<dbReference type="GO" id="GO:0005737">
    <property type="term" value="C:cytoplasm"/>
    <property type="evidence" value="ECO:0007669"/>
    <property type="project" value="TreeGrafter"/>
</dbReference>
<gene>
    <name evidence="5" type="primary">yraA_1</name>
    <name evidence="5" type="ORF">CA13_24790</name>
</gene>
<dbReference type="GO" id="GO:0019172">
    <property type="term" value="F:glyoxalase III activity"/>
    <property type="evidence" value="ECO:0007669"/>
    <property type="project" value="TreeGrafter"/>
</dbReference>
<dbReference type="Gene3D" id="2.60.120.560">
    <property type="entry name" value="Exo-inulinase, domain 1"/>
    <property type="match status" value="1"/>
</dbReference>
<keyword evidence="5" id="KW-0326">Glycosidase</keyword>
<evidence type="ECO:0000256" key="3">
    <source>
        <dbReference type="ARBA" id="ARBA00038493"/>
    </source>
</evidence>
<evidence type="ECO:0000313" key="6">
    <source>
        <dbReference type="Proteomes" id="UP000315010"/>
    </source>
</evidence>
<name>A0A5C5Z0X2_9BACT</name>
<keyword evidence="1" id="KW-0346">Stress response</keyword>
<evidence type="ECO:0000256" key="2">
    <source>
        <dbReference type="ARBA" id="ARBA00023239"/>
    </source>
</evidence>
<dbReference type="GO" id="GO:0019243">
    <property type="term" value="P:methylglyoxal catabolic process to D-lactate via S-lactoyl-glutathione"/>
    <property type="evidence" value="ECO:0007669"/>
    <property type="project" value="TreeGrafter"/>
</dbReference>
<dbReference type="AlphaFoldDB" id="A0A5C5Z0X2"/>
<dbReference type="Pfam" id="PF01965">
    <property type="entry name" value="DJ-1_PfpI"/>
    <property type="match status" value="1"/>
</dbReference>
<evidence type="ECO:0000259" key="4">
    <source>
        <dbReference type="Pfam" id="PF01965"/>
    </source>
</evidence>
<keyword evidence="5" id="KW-0645">Protease</keyword>
<dbReference type="EMBL" id="SJPJ01000001">
    <property type="protein sequence ID" value="TWT81032.1"/>
    <property type="molecule type" value="Genomic_DNA"/>
</dbReference>
<comment type="caution">
    <text evidence="5">The sequence shown here is derived from an EMBL/GenBank/DDBJ whole genome shotgun (WGS) entry which is preliminary data.</text>
</comment>
<dbReference type="OrthoDB" id="9792664at2"/>
<reference evidence="5 6" key="1">
    <citation type="submission" date="2019-02" db="EMBL/GenBank/DDBJ databases">
        <title>Deep-cultivation of Planctomycetes and their phenomic and genomic characterization uncovers novel biology.</title>
        <authorList>
            <person name="Wiegand S."/>
            <person name="Jogler M."/>
            <person name="Boedeker C."/>
            <person name="Pinto D."/>
            <person name="Vollmers J."/>
            <person name="Rivas-Marin E."/>
            <person name="Kohn T."/>
            <person name="Peeters S.H."/>
            <person name="Heuer A."/>
            <person name="Rast P."/>
            <person name="Oberbeckmann S."/>
            <person name="Bunk B."/>
            <person name="Jeske O."/>
            <person name="Meyerdierks A."/>
            <person name="Storesund J.E."/>
            <person name="Kallscheuer N."/>
            <person name="Luecker S."/>
            <person name="Lage O.M."/>
            <person name="Pohl T."/>
            <person name="Merkel B.J."/>
            <person name="Hornburger P."/>
            <person name="Mueller R.-W."/>
            <person name="Bruemmer F."/>
            <person name="Labrenz M."/>
            <person name="Spormann A.M."/>
            <person name="Op Den Camp H."/>
            <person name="Overmann J."/>
            <person name="Amann R."/>
            <person name="Jetten M.S.M."/>
            <person name="Mascher T."/>
            <person name="Medema M.H."/>
            <person name="Devos D.P."/>
            <person name="Kaster A.-K."/>
            <person name="Ovreas L."/>
            <person name="Rohde M."/>
            <person name="Galperin M.Y."/>
            <person name="Jogler C."/>
        </authorList>
    </citation>
    <scope>NUCLEOTIDE SEQUENCE [LARGE SCALE GENOMIC DNA]</scope>
    <source>
        <strain evidence="5 6">CA13</strain>
    </source>
</reference>
<dbReference type="EC" id="3.2.-.-" evidence="5"/>
<sequence>MNATELNRFILTLAILTLAILTPAILTPGILLAADESSEWIDLSKRVDVSKNTVAGVWRKSSEGLTTDAARSSRLTLPYQPNEEYDFRVKFTRTSGVHSVALMFATGSGQATFEIDAWGQHLAGLQMVNRQTLQNNPTRSENHMLKNGRTYTAEVQVRKDRVRALLDGKLLSEYITDGFDLTIPDLWEMPNSRALGIGAYESATTFHAIEVRPVTNGMILQAEVPSIPQSSRPMRPALETASTTRIRPSRSPTPHAVDTVKRVLIVIANQDFFYREYHDPKRAFERAGIAVDVAAGRKQRCRPHGNSGQQGSGEVMPDFAIADIDSSRYDAIMFSGGWGSSMYQYAFEGSYRNRSYNGDRNTKAAVNKLLGEFIEQDKYVGALCHGVSVLAWARVNGKSLLAGRRCVGSPRQSPAGVYNGQQGQPLSRWNAEVNGARLTPIRSIGDPSTSADDVLVEGKIITGEDDNSAKLFGETLAKLLTNSSTGATP</sequence>
<feature type="domain" description="DJ-1/PfpI" evidence="4">
    <location>
        <begin position="261"/>
        <end position="339"/>
    </location>
</feature>
<evidence type="ECO:0000256" key="1">
    <source>
        <dbReference type="ARBA" id="ARBA00023016"/>
    </source>
</evidence>
<keyword evidence="2" id="KW-0456">Lyase</keyword>
<keyword evidence="6" id="KW-1185">Reference proteome</keyword>
<dbReference type="PANTHER" id="PTHR48094">
    <property type="entry name" value="PROTEIN/NUCLEIC ACID DEGLYCASE DJ-1-RELATED"/>
    <property type="match status" value="1"/>
</dbReference>
<comment type="similarity">
    <text evidence="3">Belongs to the peptidase C56 family. HSP31-like subfamily.</text>
</comment>
<dbReference type="RefSeq" id="WP_146396536.1">
    <property type="nucleotide sequence ID" value="NZ_SJPJ01000001.1"/>
</dbReference>
<dbReference type="Gene3D" id="3.40.50.880">
    <property type="match status" value="1"/>
</dbReference>
<dbReference type="InterPro" id="IPR050325">
    <property type="entry name" value="Prot/Nucl_acid_deglycase"/>
</dbReference>
<dbReference type="InterPro" id="IPR002818">
    <property type="entry name" value="DJ-1/PfpI"/>
</dbReference>
<dbReference type="PANTHER" id="PTHR48094:SF11">
    <property type="entry name" value="GLUTATHIONE-INDEPENDENT GLYOXALASE HSP31-RELATED"/>
    <property type="match status" value="1"/>
</dbReference>
<accession>A0A5C5Z0X2</accession>